<organism evidence="2 3">
    <name type="scientific">Potamilus streckersoni</name>
    <dbReference type="NCBI Taxonomy" id="2493646"/>
    <lineage>
        <taxon>Eukaryota</taxon>
        <taxon>Metazoa</taxon>
        <taxon>Spiralia</taxon>
        <taxon>Lophotrochozoa</taxon>
        <taxon>Mollusca</taxon>
        <taxon>Bivalvia</taxon>
        <taxon>Autobranchia</taxon>
        <taxon>Heteroconchia</taxon>
        <taxon>Palaeoheterodonta</taxon>
        <taxon>Unionida</taxon>
        <taxon>Unionoidea</taxon>
        <taxon>Unionidae</taxon>
        <taxon>Ambleminae</taxon>
        <taxon>Lampsilini</taxon>
        <taxon>Potamilus</taxon>
    </lineage>
</organism>
<comment type="caution">
    <text evidence="2">The sequence shown here is derived from an EMBL/GenBank/DDBJ whole genome shotgun (WGS) entry which is preliminary data.</text>
</comment>
<evidence type="ECO:0000313" key="2">
    <source>
        <dbReference type="EMBL" id="KAK3578177.1"/>
    </source>
</evidence>
<feature type="chain" id="PRO_5042024721" evidence="1">
    <location>
        <begin position="21"/>
        <end position="187"/>
    </location>
</feature>
<name>A0AAE0VIJ7_9BIVA</name>
<reference evidence="2" key="2">
    <citation type="journal article" date="2021" name="Genome Biol. Evol.">
        <title>Developing a high-quality reference genome for a parasitic bivalve with doubly uniparental inheritance (Bivalvia: Unionida).</title>
        <authorList>
            <person name="Smith C.H."/>
        </authorList>
    </citation>
    <scope>NUCLEOTIDE SEQUENCE</scope>
    <source>
        <strain evidence="2">CHS0354</strain>
        <tissue evidence="2">Mantle</tissue>
    </source>
</reference>
<accession>A0AAE0VIJ7</accession>
<evidence type="ECO:0000256" key="1">
    <source>
        <dbReference type="SAM" id="SignalP"/>
    </source>
</evidence>
<protein>
    <submittedName>
        <fullName evidence="2">Uncharacterized protein</fullName>
    </submittedName>
</protein>
<gene>
    <name evidence="2" type="ORF">CHS0354_015224</name>
</gene>
<dbReference type="AlphaFoldDB" id="A0AAE0VIJ7"/>
<sequence length="187" mass="21407">MNRLHILCIVLLASSQCIHTREELAMKNINDDRSLLPRTLTNITAGNSFCRADNVCGYHQNAAYSWCYTDSSWDYCCIGPCTIHPQGNNMQCNVGNKIKRCGDGGVTTIDGKACSPKHPCGLHGDDYDFWCYKYYKSDWDYCCSPLSKCSKKGQKYKCDVSYSLPNSWREKKTRECQPEQHLEREMN</sequence>
<keyword evidence="3" id="KW-1185">Reference proteome</keyword>
<keyword evidence="1" id="KW-0732">Signal</keyword>
<dbReference type="Proteomes" id="UP001195483">
    <property type="component" value="Unassembled WGS sequence"/>
</dbReference>
<reference evidence="2" key="1">
    <citation type="journal article" date="2021" name="Genome Biol. Evol.">
        <title>A High-Quality Reference Genome for a Parasitic Bivalve with Doubly Uniparental Inheritance (Bivalvia: Unionida).</title>
        <authorList>
            <person name="Smith C.H."/>
        </authorList>
    </citation>
    <scope>NUCLEOTIDE SEQUENCE</scope>
    <source>
        <strain evidence="2">CHS0354</strain>
    </source>
</reference>
<evidence type="ECO:0000313" key="3">
    <source>
        <dbReference type="Proteomes" id="UP001195483"/>
    </source>
</evidence>
<feature type="signal peptide" evidence="1">
    <location>
        <begin position="1"/>
        <end position="20"/>
    </location>
</feature>
<dbReference type="EMBL" id="JAEAOA010000944">
    <property type="protein sequence ID" value="KAK3578177.1"/>
    <property type="molecule type" value="Genomic_DNA"/>
</dbReference>
<reference evidence="2" key="3">
    <citation type="submission" date="2023-05" db="EMBL/GenBank/DDBJ databases">
        <authorList>
            <person name="Smith C.H."/>
        </authorList>
    </citation>
    <scope>NUCLEOTIDE SEQUENCE</scope>
    <source>
        <strain evidence="2">CHS0354</strain>
        <tissue evidence="2">Mantle</tissue>
    </source>
</reference>
<proteinExistence type="predicted"/>